<evidence type="ECO:0000313" key="2">
    <source>
        <dbReference type="EMBL" id="KAF2248005.1"/>
    </source>
</evidence>
<evidence type="ECO:0000256" key="1">
    <source>
        <dbReference type="SAM" id="MobiDB-lite"/>
    </source>
</evidence>
<reference evidence="2" key="1">
    <citation type="journal article" date="2020" name="Stud. Mycol.">
        <title>101 Dothideomycetes genomes: a test case for predicting lifestyles and emergence of pathogens.</title>
        <authorList>
            <person name="Haridas S."/>
            <person name="Albert R."/>
            <person name="Binder M."/>
            <person name="Bloem J."/>
            <person name="Labutti K."/>
            <person name="Salamov A."/>
            <person name="Andreopoulos B."/>
            <person name="Baker S."/>
            <person name="Barry K."/>
            <person name="Bills G."/>
            <person name="Bluhm B."/>
            <person name="Cannon C."/>
            <person name="Castanera R."/>
            <person name="Culley D."/>
            <person name="Daum C."/>
            <person name="Ezra D."/>
            <person name="Gonzalez J."/>
            <person name="Henrissat B."/>
            <person name="Kuo A."/>
            <person name="Liang C."/>
            <person name="Lipzen A."/>
            <person name="Lutzoni F."/>
            <person name="Magnuson J."/>
            <person name="Mondo S."/>
            <person name="Nolan M."/>
            <person name="Ohm R."/>
            <person name="Pangilinan J."/>
            <person name="Park H.-J."/>
            <person name="Ramirez L."/>
            <person name="Alfaro M."/>
            <person name="Sun H."/>
            <person name="Tritt A."/>
            <person name="Yoshinaga Y."/>
            <person name="Zwiers L.-H."/>
            <person name="Turgeon B."/>
            <person name="Goodwin S."/>
            <person name="Spatafora J."/>
            <person name="Crous P."/>
            <person name="Grigoriev I."/>
        </authorList>
    </citation>
    <scope>NUCLEOTIDE SEQUENCE</scope>
    <source>
        <strain evidence="2">CBS 122368</strain>
    </source>
</reference>
<sequence length="152" mass="17207">MSLPPLAQSESKQALFARLGLTGPNGDEIHRMLLQEATRGRDRLSQDFGSLTLESQRNRYIQTPYKWDELSETAKHKEIRSIVGAAGAYTQPYYMMGEYGRVEKENWVARWYLWHSFRYRDNRDTRGRAAAAGGGGGNEVFGEGYGGKNPVE</sequence>
<dbReference type="Proteomes" id="UP000800094">
    <property type="component" value="Unassembled WGS sequence"/>
</dbReference>
<feature type="region of interest" description="Disordered" evidence="1">
    <location>
        <begin position="128"/>
        <end position="152"/>
    </location>
</feature>
<gene>
    <name evidence="2" type="ORF">BU26DRAFT_595821</name>
</gene>
<feature type="compositionally biased region" description="Gly residues" evidence="1">
    <location>
        <begin position="132"/>
        <end position="152"/>
    </location>
</feature>
<organism evidence="2 3">
    <name type="scientific">Trematosphaeria pertusa</name>
    <dbReference type="NCBI Taxonomy" id="390896"/>
    <lineage>
        <taxon>Eukaryota</taxon>
        <taxon>Fungi</taxon>
        <taxon>Dikarya</taxon>
        <taxon>Ascomycota</taxon>
        <taxon>Pezizomycotina</taxon>
        <taxon>Dothideomycetes</taxon>
        <taxon>Pleosporomycetidae</taxon>
        <taxon>Pleosporales</taxon>
        <taxon>Massarineae</taxon>
        <taxon>Trematosphaeriaceae</taxon>
        <taxon>Trematosphaeria</taxon>
    </lineage>
</organism>
<dbReference type="OrthoDB" id="4502478at2759"/>
<keyword evidence="3" id="KW-1185">Reference proteome</keyword>
<dbReference type="EMBL" id="ML987196">
    <property type="protein sequence ID" value="KAF2248005.1"/>
    <property type="molecule type" value="Genomic_DNA"/>
</dbReference>
<protein>
    <submittedName>
        <fullName evidence="2">Uncharacterized protein</fullName>
    </submittedName>
</protein>
<dbReference type="GeneID" id="54588284"/>
<dbReference type="AlphaFoldDB" id="A0A6A6IBR0"/>
<name>A0A6A6IBR0_9PLEO</name>
<proteinExistence type="predicted"/>
<evidence type="ECO:0000313" key="3">
    <source>
        <dbReference type="Proteomes" id="UP000800094"/>
    </source>
</evidence>
<dbReference type="RefSeq" id="XP_033683009.1">
    <property type="nucleotide sequence ID" value="XM_033834954.1"/>
</dbReference>
<accession>A0A6A6IBR0</accession>